<dbReference type="EC" id="1.1.1.100" evidence="4"/>
<accession>A0A060I5X0</accession>
<evidence type="ECO:0000256" key="3">
    <source>
        <dbReference type="RuleBase" id="RU000363"/>
    </source>
</evidence>
<dbReference type="SUPFAM" id="SSF51735">
    <property type="entry name" value="NAD(P)-binding Rossmann-fold domains"/>
    <property type="match status" value="1"/>
</dbReference>
<dbReference type="PROSITE" id="PS00061">
    <property type="entry name" value="ADH_SHORT"/>
    <property type="match status" value="1"/>
</dbReference>
<dbReference type="HOGENOM" id="CLU_010194_1_0_5"/>
<dbReference type="Pfam" id="PF00106">
    <property type="entry name" value="adh_short"/>
    <property type="match status" value="1"/>
</dbReference>
<keyword evidence="2 4" id="KW-0560">Oxidoreductase</keyword>
<dbReference type="Gene3D" id="3.40.50.720">
    <property type="entry name" value="NAD(P)-binding Rossmann-like Domain"/>
    <property type="match status" value="1"/>
</dbReference>
<evidence type="ECO:0000256" key="2">
    <source>
        <dbReference type="ARBA" id="ARBA00023002"/>
    </source>
</evidence>
<dbReference type="GO" id="GO:0004316">
    <property type="term" value="F:3-oxoacyl-[acyl-carrier-protein] reductase (NADPH) activity"/>
    <property type="evidence" value="ECO:0007669"/>
    <property type="project" value="UniProtKB-EC"/>
</dbReference>
<name>A0A060I5X0_RHIET</name>
<sequence length="236" mass="23814">MINDQKAVIVTGAGGNLGSAVVRELAAGGAKLVCMNRSSQELEALAGELPASTEFLSIAGTDLTDYGSCAAAVARADKRFGGVSALINTVGGFQMGAVGPDAPSQWDTMMSANARTALTISAAVLPTMKAAGYGRIIHVAAAPGLKAGANQAAYAASKAAVIRLTEAIAAENREHRITANCILPGTIDTPENRAAMPNAKTDGWVSPQSIARLIAFLISPAAAVVTGAAIPATGRE</sequence>
<dbReference type="EMBL" id="CP006986">
    <property type="protein sequence ID" value="AIC29114.1"/>
    <property type="molecule type" value="Genomic_DNA"/>
</dbReference>
<evidence type="ECO:0000256" key="1">
    <source>
        <dbReference type="ARBA" id="ARBA00006484"/>
    </source>
</evidence>
<gene>
    <name evidence="4" type="ORF">IE4771_CH04053</name>
</gene>
<reference evidence="4 5" key="1">
    <citation type="submission" date="2013-12" db="EMBL/GenBank/DDBJ databases">
        <title>Complete genome sequence of Rhizobium etli bv. mimosae IE4771.</title>
        <authorList>
            <person name="Bustos P."/>
            <person name="Santamaria R.I."/>
            <person name="Lozano L."/>
            <person name="Ormeno-Orrillo E."/>
            <person name="Rogel M.A."/>
            <person name="Romero D."/>
            <person name="Cevallos M.A."/>
            <person name="Martinez-Romero E."/>
            <person name="Gonzalez V."/>
        </authorList>
    </citation>
    <scope>NUCLEOTIDE SEQUENCE [LARGE SCALE GENOMIC DNA]</scope>
    <source>
        <strain evidence="4 5">IE4771</strain>
    </source>
</reference>
<dbReference type="InterPro" id="IPR020904">
    <property type="entry name" value="Sc_DH/Rdtase_CS"/>
</dbReference>
<comment type="similarity">
    <text evidence="1 3">Belongs to the short-chain dehydrogenases/reductases (SDR) family.</text>
</comment>
<dbReference type="PANTHER" id="PTHR24321:SF8">
    <property type="entry name" value="ESTRADIOL 17-BETA-DEHYDROGENASE 8-RELATED"/>
    <property type="match status" value="1"/>
</dbReference>
<organism evidence="4 5">
    <name type="scientific">Rhizobium etli bv. mimosae str. IE4771</name>
    <dbReference type="NCBI Taxonomy" id="1432050"/>
    <lineage>
        <taxon>Bacteria</taxon>
        <taxon>Pseudomonadati</taxon>
        <taxon>Pseudomonadota</taxon>
        <taxon>Alphaproteobacteria</taxon>
        <taxon>Hyphomicrobiales</taxon>
        <taxon>Rhizobiaceae</taxon>
        <taxon>Rhizobium/Agrobacterium group</taxon>
        <taxon>Rhizobium</taxon>
    </lineage>
</organism>
<evidence type="ECO:0000313" key="5">
    <source>
        <dbReference type="Proteomes" id="UP000027180"/>
    </source>
</evidence>
<protein>
    <submittedName>
        <fullName evidence="4">3-oxoacyl-(Acyl-carrier-protein) reductase protein</fullName>
        <ecNumber evidence="4">1.1.1.100</ecNumber>
    </submittedName>
</protein>
<dbReference type="PRINTS" id="PR00081">
    <property type="entry name" value="GDHRDH"/>
</dbReference>
<dbReference type="Proteomes" id="UP000027180">
    <property type="component" value="Chromosome"/>
</dbReference>
<evidence type="ECO:0000313" key="4">
    <source>
        <dbReference type="EMBL" id="AIC29114.1"/>
    </source>
</evidence>
<dbReference type="InterPro" id="IPR002347">
    <property type="entry name" value="SDR_fam"/>
</dbReference>
<dbReference type="KEGG" id="rei:IE4771_CH04053"/>
<dbReference type="InterPro" id="IPR036291">
    <property type="entry name" value="NAD(P)-bd_dom_sf"/>
</dbReference>
<dbReference type="PRINTS" id="PR00080">
    <property type="entry name" value="SDRFAMILY"/>
</dbReference>
<dbReference type="AlphaFoldDB" id="A0A060I5X0"/>
<proteinExistence type="inferred from homology"/>
<dbReference type="PANTHER" id="PTHR24321">
    <property type="entry name" value="DEHYDROGENASES, SHORT CHAIN"/>
    <property type="match status" value="1"/>
</dbReference>